<evidence type="ECO:0000313" key="6">
    <source>
        <dbReference type="EMBL" id="MDO9711080.1"/>
    </source>
</evidence>
<feature type="region of interest" description="Disordered" evidence="4">
    <location>
        <begin position="1"/>
        <end position="28"/>
    </location>
</feature>
<dbReference type="Gene3D" id="1.10.287.950">
    <property type="entry name" value="Methyl-accepting chemotaxis protein"/>
    <property type="match status" value="1"/>
</dbReference>
<proteinExistence type="inferred from homology"/>
<keyword evidence="7" id="KW-1185">Reference proteome</keyword>
<comment type="similarity">
    <text evidence="2">Belongs to the methyl-accepting chemotaxis (MCP) protein family.</text>
</comment>
<dbReference type="EMBL" id="JAUTWS010000024">
    <property type="protein sequence ID" value="MDO9711080.1"/>
    <property type="molecule type" value="Genomic_DNA"/>
</dbReference>
<dbReference type="RefSeq" id="WP_305105939.1">
    <property type="nucleotide sequence ID" value="NZ_JAUTWS010000024.1"/>
</dbReference>
<comment type="caution">
    <text evidence="6">The sequence shown here is derived from an EMBL/GenBank/DDBJ whole genome shotgun (WGS) entry which is preliminary data.</text>
</comment>
<evidence type="ECO:0000259" key="5">
    <source>
        <dbReference type="PROSITE" id="PS50111"/>
    </source>
</evidence>
<dbReference type="SUPFAM" id="SSF58104">
    <property type="entry name" value="Methyl-accepting chemotaxis protein (MCP) signaling domain"/>
    <property type="match status" value="1"/>
</dbReference>
<evidence type="ECO:0000256" key="2">
    <source>
        <dbReference type="ARBA" id="ARBA00029447"/>
    </source>
</evidence>
<organism evidence="6 7">
    <name type="scientific">Paracraurococcus lichenis</name>
    <dbReference type="NCBI Taxonomy" id="3064888"/>
    <lineage>
        <taxon>Bacteria</taxon>
        <taxon>Pseudomonadati</taxon>
        <taxon>Pseudomonadota</taxon>
        <taxon>Alphaproteobacteria</taxon>
        <taxon>Acetobacterales</taxon>
        <taxon>Roseomonadaceae</taxon>
        <taxon>Paracraurococcus</taxon>
    </lineage>
</organism>
<dbReference type="InterPro" id="IPR004089">
    <property type="entry name" value="MCPsignal_dom"/>
</dbReference>
<dbReference type="PANTHER" id="PTHR32089">
    <property type="entry name" value="METHYL-ACCEPTING CHEMOTAXIS PROTEIN MCPB"/>
    <property type="match status" value="1"/>
</dbReference>
<dbReference type="Pfam" id="PF00015">
    <property type="entry name" value="MCPsignal"/>
    <property type="match status" value="1"/>
</dbReference>
<dbReference type="PROSITE" id="PS50111">
    <property type="entry name" value="CHEMOTAXIS_TRANSDUC_2"/>
    <property type="match status" value="1"/>
</dbReference>
<evidence type="ECO:0000256" key="1">
    <source>
        <dbReference type="ARBA" id="ARBA00023224"/>
    </source>
</evidence>
<dbReference type="PRINTS" id="PR00260">
    <property type="entry name" value="CHEMTRNSDUCR"/>
</dbReference>
<dbReference type="InterPro" id="IPR004090">
    <property type="entry name" value="Chemotax_Me-accpt_rcpt"/>
</dbReference>
<protein>
    <submittedName>
        <fullName evidence="6">Methyl-accepting chemotaxis protein</fullName>
    </submittedName>
</protein>
<dbReference type="Gene3D" id="3.30.450.20">
    <property type="entry name" value="PAS domain"/>
    <property type="match status" value="1"/>
</dbReference>
<dbReference type="Proteomes" id="UP001243009">
    <property type="component" value="Unassembled WGS sequence"/>
</dbReference>
<evidence type="ECO:0000313" key="7">
    <source>
        <dbReference type="Proteomes" id="UP001243009"/>
    </source>
</evidence>
<evidence type="ECO:0000256" key="4">
    <source>
        <dbReference type="SAM" id="MobiDB-lite"/>
    </source>
</evidence>
<evidence type="ECO:0000256" key="3">
    <source>
        <dbReference type="PROSITE-ProRule" id="PRU00284"/>
    </source>
</evidence>
<accession>A0ABT9E4S1</accession>
<gene>
    <name evidence="6" type="ORF">Q7A36_22195</name>
</gene>
<sequence length="365" mass="38622">MQQVGAMDGSILPQGRTRPGRQEGGEATPERVLALADEAAGLVTARLRAIRDITRQTRILALNATIEAARAGESGRGFAVVANEVRGVAGEVARLSEDMESELRGAFDALRDVGLRMAETVRGQRLVDLALNAIEIIDRNLYERTCDVRWWATDAAVVEAAADAAPARLAHAAARLGVILGAYTVYLDLWLCDLSGRVIANGRPDRWQAAGLDVSGEGWFQAALRSGSGEEFAVADVARPAAVGGAPVATYAAAVREGGETRGRVIGVLGIHFDWGPQAEAVVRGVRLTPEEAGRTRVLLLDAEGRVLAASDGKGVLEERVPLAAGGRESGFYRDGGRTVAFHRTPGYETYKGLGWYGALVQAAG</sequence>
<dbReference type="PANTHER" id="PTHR32089:SF112">
    <property type="entry name" value="LYSOZYME-LIKE PROTEIN-RELATED"/>
    <property type="match status" value="1"/>
</dbReference>
<feature type="domain" description="Methyl-accepting transducer" evidence="5">
    <location>
        <begin position="47"/>
        <end position="104"/>
    </location>
</feature>
<reference evidence="6 7" key="1">
    <citation type="submission" date="2023-08" db="EMBL/GenBank/DDBJ databases">
        <title>The draft genome sequence of Paracraurococcus sp. LOR1-02.</title>
        <authorList>
            <person name="Kingkaew E."/>
            <person name="Tanasupawat S."/>
        </authorList>
    </citation>
    <scope>NUCLEOTIDE SEQUENCE [LARGE SCALE GENOMIC DNA]</scope>
    <source>
        <strain evidence="6 7">LOR1-02</strain>
    </source>
</reference>
<name>A0ABT9E4S1_9PROT</name>
<keyword evidence="1 3" id="KW-0807">Transducer</keyword>